<dbReference type="InterPro" id="IPR047928">
    <property type="entry name" value="Perm_prefix_1"/>
</dbReference>
<evidence type="ECO:0000256" key="6">
    <source>
        <dbReference type="ARBA" id="ARBA00038076"/>
    </source>
</evidence>
<feature type="transmembrane region" description="Helical" evidence="7">
    <location>
        <begin position="794"/>
        <end position="815"/>
    </location>
</feature>
<sequence>MKLWNRFSTLFARRRLEREMSEEIRAHIDGLTERNIAAGLSPEEARYAALRTFGGVEQIKEQARDVRGWRWFDETLQDLRFALRMMRKSPGVTFTAVLTLTLGMGVNAALFSFYDFVILQPLPSRQPNELVDIQARNEQVPGRIDPRFSYPDYLDYCAGTQTFSDIVAVAPLRAYLPEETPAVIGSPQESTTRGISLQAVSGNYFPGLGGEIALGRGFLPGEAGLHSGRPVMVLSHLFWETHLHKDAKVLGTTLAIRDLDGKKRETAYTIIGVAAPSFLGQSADTPAAWIPLTANPAELGDRLRPLVSLTGRMKAGVSPPQAKADLDAIARRLEQQYPAERRPTSVHLAPGMMLVDSEYLTKVLMPMSPILLGFALTLVIACLNVANLFLARGITRQHEIGVRLALGAGRGRIVRQLFAENFLLCGLGAVAAMLLAIWTLQGLRPIAMSAFADLPEVRNYLGTIQIGLDWRIIGFGALLAAVAGLTAGLVPALHSVRRDGVFALKREGSALGRKMTPPRLRALLLVSQVAVCLTLLSVSGLMTGKLMKMDRSDSGLSMERVYQMKASDTAGAGTLLAQDPLGAIETLRTLPGVASACLVSEIPMRKPGDNFSGINVKIADGKPQGFAYSRVSAGFFETCGVPVLRGRAFTPREVVNGADVVIVSETAAERLWPGEDAVGKFLSVDVATLDRESGQPAPETNQNFRPYAVIGVAGGIRNNWSQNDRKQLLWFPPSAKRVSGSILVRLQTDSRAVLPGVERMAAAAGVPLEFKEKLATIVDRSLWPFRAFARFSSVLSGLALIMATIGLYGMMAFGVNQRVHEIGVRMALGATAERVTALFVRQGMRLVAWGTAVGLGAGTAFAVLLGKALPGAGFAGDMMFRGVVFAVVTAFLFTVALLACWLPARRAAKVDPMEALRCE</sequence>
<keyword evidence="4 7" id="KW-1133">Transmembrane helix</keyword>
<feature type="transmembrane region" description="Helical" evidence="7">
    <location>
        <begin position="846"/>
        <end position="866"/>
    </location>
</feature>
<dbReference type="Pfam" id="PF12704">
    <property type="entry name" value="MacB_PCD"/>
    <property type="match status" value="2"/>
</dbReference>
<evidence type="ECO:0000259" key="9">
    <source>
        <dbReference type="Pfam" id="PF12704"/>
    </source>
</evidence>
<accession>A0A8F9TY20</accession>
<dbReference type="GO" id="GO:0005886">
    <property type="term" value="C:plasma membrane"/>
    <property type="evidence" value="ECO:0007669"/>
    <property type="project" value="UniProtKB-SubCell"/>
</dbReference>
<dbReference type="GO" id="GO:0022857">
    <property type="term" value="F:transmembrane transporter activity"/>
    <property type="evidence" value="ECO:0007669"/>
    <property type="project" value="TreeGrafter"/>
</dbReference>
<feature type="domain" description="MacB-like periplasmic core" evidence="9">
    <location>
        <begin position="93"/>
        <end position="328"/>
    </location>
</feature>
<keyword evidence="2" id="KW-1003">Cell membrane</keyword>
<comment type="similarity">
    <text evidence="6">Belongs to the ABC-4 integral membrane protein family.</text>
</comment>
<gene>
    <name evidence="10" type="ORF">K0B96_06830</name>
</gene>
<evidence type="ECO:0000313" key="10">
    <source>
        <dbReference type="EMBL" id="QYM80323.1"/>
    </source>
</evidence>
<evidence type="ECO:0000256" key="5">
    <source>
        <dbReference type="ARBA" id="ARBA00023136"/>
    </source>
</evidence>
<dbReference type="Pfam" id="PF02687">
    <property type="entry name" value="FtsX"/>
    <property type="match status" value="2"/>
</dbReference>
<dbReference type="PANTHER" id="PTHR30572">
    <property type="entry name" value="MEMBRANE COMPONENT OF TRANSPORTER-RELATED"/>
    <property type="match status" value="1"/>
</dbReference>
<feature type="transmembrane region" description="Helical" evidence="7">
    <location>
        <begin position="370"/>
        <end position="390"/>
    </location>
</feature>
<feature type="transmembrane region" description="Helical" evidence="7">
    <location>
        <begin position="472"/>
        <end position="496"/>
    </location>
</feature>
<dbReference type="InterPro" id="IPR003838">
    <property type="entry name" value="ABC3_permease_C"/>
</dbReference>
<dbReference type="Proteomes" id="UP000825051">
    <property type="component" value="Chromosome"/>
</dbReference>
<dbReference type="InterPro" id="IPR050250">
    <property type="entry name" value="Macrolide_Exporter_MacB"/>
</dbReference>
<feature type="transmembrane region" description="Helical" evidence="7">
    <location>
        <begin position="522"/>
        <end position="542"/>
    </location>
</feature>
<dbReference type="EMBL" id="CP080507">
    <property type="protein sequence ID" value="QYM80323.1"/>
    <property type="molecule type" value="Genomic_DNA"/>
</dbReference>
<feature type="domain" description="ABC3 transporter permease C-terminal" evidence="8">
    <location>
        <begin position="794"/>
        <end position="912"/>
    </location>
</feature>
<proteinExistence type="inferred from homology"/>
<feature type="transmembrane region" description="Helical" evidence="7">
    <location>
        <begin position="422"/>
        <end position="440"/>
    </location>
</feature>
<feature type="domain" description="MacB-like periplasmic core" evidence="9">
    <location>
        <begin position="559"/>
        <end position="748"/>
    </location>
</feature>
<protein>
    <submittedName>
        <fullName evidence="10">ABC transporter permease</fullName>
    </submittedName>
</protein>
<dbReference type="NCBIfam" id="TIGR03434">
    <property type="entry name" value="ADOP"/>
    <property type="match status" value="1"/>
</dbReference>
<dbReference type="InterPro" id="IPR017800">
    <property type="entry name" value="ADOP"/>
</dbReference>
<evidence type="ECO:0000256" key="2">
    <source>
        <dbReference type="ARBA" id="ARBA00022475"/>
    </source>
</evidence>
<dbReference type="PANTHER" id="PTHR30572:SF4">
    <property type="entry name" value="ABC TRANSPORTER PERMEASE YTRF"/>
    <property type="match status" value="1"/>
</dbReference>
<organism evidence="10 11">
    <name type="scientific">Horticoccus luteus</name>
    <dbReference type="NCBI Taxonomy" id="2862869"/>
    <lineage>
        <taxon>Bacteria</taxon>
        <taxon>Pseudomonadati</taxon>
        <taxon>Verrucomicrobiota</taxon>
        <taxon>Opitutia</taxon>
        <taxon>Opitutales</taxon>
        <taxon>Opitutaceae</taxon>
        <taxon>Horticoccus</taxon>
    </lineage>
</organism>
<dbReference type="AlphaFoldDB" id="A0A8F9TY20"/>
<reference evidence="10" key="1">
    <citation type="submission" date="2021-08" db="EMBL/GenBank/DDBJ databases">
        <title>Genome of a novel bacterium of the phylum Verrucomicrobia, Oleiharenicola sp. KSB-15.</title>
        <authorList>
            <person name="Chung J.-H."/>
            <person name="Ahn J.-H."/>
            <person name="Yoon Y."/>
            <person name="Kim D.-Y."/>
            <person name="An S.-H."/>
            <person name="Park I."/>
            <person name="Yeon J."/>
        </authorList>
    </citation>
    <scope>NUCLEOTIDE SEQUENCE</scope>
    <source>
        <strain evidence="10">KSB-15</strain>
    </source>
</reference>
<comment type="subcellular location">
    <subcellularLocation>
        <location evidence="1">Cell membrane</location>
        <topology evidence="1">Multi-pass membrane protein</topology>
    </subcellularLocation>
</comment>
<feature type="transmembrane region" description="Helical" evidence="7">
    <location>
        <begin position="878"/>
        <end position="904"/>
    </location>
</feature>
<feature type="transmembrane region" description="Helical" evidence="7">
    <location>
        <begin position="92"/>
        <end position="114"/>
    </location>
</feature>
<evidence type="ECO:0000256" key="1">
    <source>
        <dbReference type="ARBA" id="ARBA00004651"/>
    </source>
</evidence>
<keyword evidence="11" id="KW-1185">Reference proteome</keyword>
<dbReference type="KEGG" id="ole:K0B96_06830"/>
<evidence type="ECO:0000256" key="4">
    <source>
        <dbReference type="ARBA" id="ARBA00022989"/>
    </source>
</evidence>
<dbReference type="InterPro" id="IPR025857">
    <property type="entry name" value="MacB_PCD"/>
</dbReference>
<evidence type="ECO:0000256" key="3">
    <source>
        <dbReference type="ARBA" id="ARBA00022692"/>
    </source>
</evidence>
<feature type="domain" description="ABC3 transporter permease C-terminal" evidence="8">
    <location>
        <begin position="374"/>
        <end position="497"/>
    </location>
</feature>
<evidence type="ECO:0000313" key="11">
    <source>
        <dbReference type="Proteomes" id="UP000825051"/>
    </source>
</evidence>
<keyword evidence="3 7" id="KW-0812">Transmembrane</keyword>
<name>A0A8F9TY20_9BACT</name>
<dbReference type="RefSeq" id="WP_220165337.1">
    <property type="nucleotide sequence ID" value="NZ_CP080507.1"/>
</dbReference>
<evidence type="ECO:0000256" key="7">
    <source>
        <dbReference type="SAM" id="Phobius"/>
    </source>
</evidence>
<keyword evidence="5 7" id="KW-0472">Membrane</keyword>
<evidence type="ECO:0000259" key="8">
    <source>
        <dbReference type="Pfam" id="PF02687"/>
    </source>
</evidence>
<dbReference type="NCBIfam" id="NF038403">
    <property type="entry name" value="perm_prefix_1"/>
    <property type="match status" value="1"/>
</dbReference>